<dbReference type="GO" id="GO:0051301">
    <property type="term" value="P:cell division"/>
    <property type="evidence" value="ECO:0007669"/>
    <property type="project" value="UniProtKB-UniRule"/>
</dbReference>
<dbReference type="Gene3D" id="1.10.287.1880">
    <property type="match status" value="1"/>
</dbReference>
<sequence>MPGIQCSYGDVTRVDVPIPFFLRESAFLDFDNENYSWEADEDITVLVKCSKRPAPKTSPRDDLDASEASNIGGCPLECPFDPNENFEGTNKPIGPPPVFHGLDFSMVQYEAMDLPTCRGLVKKIYEGDEITVHSLCLDQVSGKLAYTTPIYVACDGSPNAKDLVMIGFHDEKFLELRMMGPYKRQSTQLNLDLFLAYHQHLPNVNPVSVTRQVHAVYEKLHGEHVSQGKVFMEFLWNDPKSLFEPPPTDSASAKLAIQPRPGDANPYLQKLWEEIAGLEKLLDMWDSTKASEADKTNLSCSILGSESEVALEMHNLLSLQAGPAWRKGCVYNNLSAEYSDSMDDALQKVATVDRHDVDFVDRVWNILRNTASWDDLIECFHVMFKAVEGKMYRPYLLPSNQSLLSELLKGVMTNQITNYRAKLSPSLVVEVALDCGLHKLYKDYAFILGTCHLIEPRDAKAFLPQRRLYKESLQCIKKLHCIMEVLCLSRERLSLAMTEQEIQTRKLLEYFAKNPLNWDKTFHFDIPMNTISPILTGLHPVYWNLKLESSTALRVARTNAVLARDFFIGHAKKFYVTADGTMPRGYYLYVHRVAQRKM</sequence>
<dbReference type="OrthoDB" id="5556307at2759"/>
<evidence type="ECO:0000256" key="6">
    <source>
        <dbReference type="ARBA" id="ARBA00022838"/>
    </source>
</evidence>
<dbReference type="PANTHER" id="PTHR15995">
    <property type="entry name" value="PROTEIN ZWILCH HOMOLOG"/>
    <property type="match status" value="1"/>
</dbReference>
<reference evidence="10 11" key="1">
    <citation type="submission" date="2015-12" db="EMBL/GenBank/DDBJ databases">
        <title>The genome of Folsomia candida.</title>
        <authorList>
            <person name="Faddeeva A."/>
            <person name="Derks M.F."/>
            <person name="Anvar Y."/>
            <person name="Smit S."/>
            <person name="Van Straalen N."/>
            <person name="Roelofs D."/>
        </authorList>
    </citation>
    <scope>NUCLEOTIDE SEQUENCE [LARGE SCALE GENOMIC DNA]</scope>
    <source>
        <strain evidence="10 11">VU population</strain>
        <tissue evidence="10">Whole body</tissue>
    </source>
</reference>
<evidence type="ECO:0000256" key="4">
    <source>
        <dbReference type="ARBA" id="ARBA00022618"/>
    </source>
</evidence>
<keyword evidence="8 9" id="KW-0137">Centromere</keyword>
<evidence type="ECO:0000256" key="8">
    <source>
        <dbReference type="ARBA" id="ARBA00023328"/>
    </source>
</evidence>
<evidence type="ECO:0000256" key="1">
    <source>
        <dbReference type="ARBA" id="ARBA00004629"/>
    </source>
</evidence>
<comment type="subunit">
    <text evidence="9">Component of the RZZ complex.</text>
</comment>
<dbReference type="GO" id="GO:1990423">
    <property type="term" value="C:RZZ complex"/>
    <property type="evidence" value="ECO:0007669"/>
    <property type="project" value="UniProtKB-UniRule"/>
</dbReference>
<organism evidence="10 11">
    <name type="scientific">Folsomia candida</name>
    <name type="common">Springtail</name>
    <dbReference type="NCBI Taxonomy" id="158441"/>
    <lineage>
        <taxon>Eukaryota</taxon>
        <taxon>Metazoa</taxon>
        <taxon>Ecdysozoa</taxon>
        <taxon>Arthropoda</taxon>
        <taxon>Hexapoda</taxon>
        <taxon>Collembola</taxon>
        <taxon>Entomobryomorpha</taxon>
        <taxon>Isotomoidea</taxon>
        <taxon>Isotomidae</taxon>
        <taxon>Proisotominae</taxon>
        <taxon>Folsomia</taxon>
    </lineage>
</organism>
<gene>
    <name evidence="10" type="ORF">Fcan01_12428</name>
</gene>
<comment type="subcellular location">
    <subcellularLocation>
        <location evidence="1 9">Chromosome</location>
        <location evidence="1 9">Centromere</location>
        <location evidence="1 9">Kinetochore</location>
    </subcellularLocation>
</comment>
<evidence type="ECO:0000256" key="3">
    <source>
        <dbReference type="ARBA" id="ARBA00022454"/>
    </source>
</evidence>
<keyword evidence="3 9" id="KW-0158">Chromosome</keyword>
<name>A0A226E5T2_FOLCA</name>
<dbReference type="EMBL" id="LNIX01000006">
    <property type="protein sequence ID" value="OXA52650.1"/>
    <property type="molecule type" value="Genomic_DNA"/>
</dbReference>
<comment type="similarity">
    <text evidence="2 9">Belongs to the ZWILCH family.</text>
</comment>
<dbReference type="GO" id="GO:0007094">
    <property type="term" value="P:mitotic spindle assembly checkpoint signaling"/>
    <property type="evidence" value="ECO:0007669"/>
    <property type="project" value="UniProtKB-UniRule"/>
</dbReference>
<keyword evidence="7 9" id="KW-0131">Cell cycle</keyword>
<evidence type="ECO:0000256" key="2">
    <source>
        <dbReference type="ARBA" id="ARBA00009062"/>
    </source>
</evidence>
<keyword evidence="5 9" id="KW-0498">Mitosis</keyword>
<comment type="caution">
    <text evidence="10">The sequence shown here is derived from an EMBL/GenBank/DDBJ whole genome shotgun (WGS) entry which is preliminary data.</text>
</comment>
<dbReference type="Gene3D" id="1.20.58.730">
    <property type="match status" value="1"/>
</dbReference>
<keyword evidence="4 9" id="KW-0132">Cell division</keyword>
<comment type="function">
    <text evidence="9">Essential component of the mitotic checkpoint, which prevents cells from prematurely exiting mitosis. Required for the assembly of the dynein-dynactin and MAD1-MAD2 complexes onto kinetochores. Its function related to the spindle assembly machinery is proposed to depend on its association in the mitotic RZZ complex.</text>
</comment>
<dbReference type="PANTHER" id="PTHR15995:SF1">
    <property type="entry name" value="PROTEIN ZWILCH HOMOLOG"/>
    <property type="match status" value="1"/>
</dbReference>
<dbReference type="STRING" id="158441.A0A226E5T2"/>
<evidence type="ECO:0000256" key="5">
    <source>
        <dbReference type="ARBA" id="ARBA00022776"/>
    </source>
</evidence>
<keyword evidence="6 9" id="KW-0995">Kinetochore</keyword>
<dbReference type="Pfam" id="PF09817">
    <property type="entry name" value="Zwilch"/>
    <property type="match status" value="1"/>
</dbReference>
<dbReference type="Proteomes" id="UP000198287">
    <property type="component" value="Unassembled WGS sequence"/>
</dbReference>
<evidence type="ECO:0000313" key="10">
    <source>
        <dbReference type="EMBL" id="OXA52650.1"/>
    </source>
</evidence>
<accession>A0A226E5T2</accession>
<dbReference type="AlphaFoldDB" id="A0A226E5T2"/>
<evidence type="ECO:0000313" key="11">
    <source>
        <dbReference type="Proteomes" id="UP000198287"/>
    </source>
</evidence>
<protein>
    <recommendedName>
        <fullName evidence="9">Protein zwilch</fullName>
    </recommendedName>
</protein>
<dbReference type="GO" id="GO:0034501">
    <property type="term" value="P:protein localization to kinetochore"/>
    <property type="evidence" value="ECO:0007669"/>
    <property type="project" value="UniProtKB-UniRule"/>
</dbReference>
<evidence type="ECO:0000256" key="7">
    <source>
        <dbReference type="ARBA" id="ARBA00023306"/>
    </source>
</evidence>
<dbReference type="InterPro" id="IPR018630">
    <property type="entry name" value="Zwilch"/>
</dbReference>
<keyword evidence="11" id="KW-1185">Reference proteome</keyword>
<evidence type="ECO:0000256" key="9">
    <source>
        <dbReference type="RuleBase" id="RU369076"/>
    </source>
</evidence>
<proteinExistence type="inferred from homology"/>
<dbReference type="OMA" id="TDFLWEL"/>